<reference evidence="1 2" key="1">
    <citation type="journal article" date="2020" name="Microbiol. Res.">
        <title>Flavobacterium pokkalii sp. nov., a novel plant growth promoting native rhizobacteria isolated from pokkali rice grown in coastal saline affected agricultural regions of southern India, Kerala.</title>
        <authorList>
            <person name="Menon R.R."/>
            <person name="Kumari S."/>
            <person name="Viver T."/>
            <person name="Rameshkumar N."/>
        </authorList>
    </citation>
    <scope>NUCLEOTIDE SEQUENCE [LARGE SCALE GENOMIC DNA]</scope>
    <source>
        <strain evidence="1 2">L1I52</strain>
    </source>
</reference>
<evidence type="ECO:0000313" key="1">
    <source>
        <dbReference type="EMBL" id="MBD0723735.1"/>
    </source>
</evidence>
<name>A0ABR7ULI6_9FLAO</name>
<comment type="caution">
    <text evidence="1">The sequence shown here is derived from an EMBL/GenBank/DDBJ whole genome shotgun (WGS) entry which is preliminary data.</text>
</comment>
<gene>
    <name evidence="1" type="ORF">B6A10_00920</name>
</gene>
<protein>
    <recommendedName>
        <fullName evidence="3">DUF306 domain-containing protein</fullName>
    </recommendedName>
</protein>
<dbReference type="Proteomes" id="UP000661715">
    <property type="component" value="Unassembled WGS sequence"/>
</dbReference>
<proteinExistence type="predicted"/>
<accession>A0ABR7ULI6</accession>
<evidence type="ECO:0008006" key="3">
    <source>
        <dbReference type="Google" id="ProtNLM"/>
    </source>
</evidence>
<organism evidence="1 2">
    <name type="scientific">Flavobacterium pokkalii</name>
    <dbReference type="NCBI Taxonomy" id="1940408"/>
    <lineage>
        <taxon>Bacteria</taxon>
        <taxon>Pseudomonadati</taxon>
        <taxon>Bacteroidota</taxon>
        <taxon>Flavobacteriia</taxon>
        <taxon>Flavobacteriales</taxon>
        <taxon>Flavobacteriaceae</taxon>
        <taxon>Flavobacterium</taxon>
    </lineage>
</organism>
<sequence>MIMKSLYSLIGTIVLISSCQTENKQNTLLYINHVNKLELLTVDDNCGEWGGNEKQLIIYRDDFKGQLLADYSEKTKTCGNGSESKITKLIKRIKITEEENNLIVESINELCKNKMDREEYPSHSGIFNRIMLSDSSMIITDFPSVELKKFNELVQKLNLNN</sequence>
<dbReference type="PROSITE" id="PS51257">
    <property type="entry name" value="PROKAR_LIPOPROTEIN"/>
    <property type="match status" value="1"/>
</dbReference>
<dbReference type="EMBL" id="NASZ01000001">
    <property type="protein sequence ID" value="MBD0723735.1"/>
    <property type="molecule type" value="Genomic_DNA"/>
</dbReference>
<evidence type="ECO:0000313" key="2">
    <source>
        <dbReference type="Proteomes" id="UP000661715"/>
    </source>
</evidence>
<keyword evidence="2" id="KW-1185">Reference proteome</keyword>